<dbReference type="STRING" id="980561.A1359_19800"/>
<dbReference type="PANTHER" id="PTHR46663:SF3">
    <property type="entry name" value="SLL0267 PROTEIN"/>
    <property type="match status" value="1"/>
</dbReference>
<comment type="caution">
    <text evidence="6">The sequence shown here is derived from an EMBL/GenBank/DDBJ whole genome shotgun (WGS) entry which is preliminary data.</text>
</comment>
<reference evidence="6 7" key="1">
    <citation type="submission" date="2016-03" db="EMBL/GenBank/DDBJ databases">
        <authorList>
            <person name="Ploux O."/>
        </authorList>
    </citation>
    <scope>NUCLEOTIDE SEQUENCE [LARGE SCALE GENOMIC DNA]</scope>
    <source>
        <strain evidence="6 7">R-45370</strain>
    </source>
</reference>
<feature type="domain" description="GGDEF" evidence="5">
    <location>
        <begin position="611"/>
        <end position="745"/>
    </location>
</feature>
<feature type="domain" description="PAC" evidence="4">
    <location>
        <begin position="408"/>
        <end position="458"/>
    </location>
</feature>
<evidence type="ECO:0000256" key="2">
    <source>
        <dbReference type="SAM" id="Phobius"/>
    </source>
</evidence>
<feature type="domain" description="PAC" evidence="4">
    <location>
        <begin position="527"/>
        <end position="579"/>
    </location>
</feature>
<dbReference type="RefSeq" id="WP_066976808.1">
    <property type="nucleotide sequence ID" value="NZ_LUUI01000021.1"/>
</dbReference>
<dbReference type="SMART" id="SM00086">
    <property type="entry name" value="PAC"/>
    <property type="match status" value="4"/>
</dbReference>
<dbReference type="InterPro" id="IPR000014">
    <property type="entry name" value="PAS"/>
</dbReference>
<dbReference type="InterPro" id="IPR029787">
    <property type="entry name" value="Nucleotide_cyclase"/>
</dbReference>
<dbReference type="NCBIfam" id="TIGR00254">
    <property type="entry name" value="GGDEF"/>
    <property type="match status" value="1"/>
</dbReference>
<dbReference type="InterPro" id="IPR052163">
    <property type="entry name" value="DGC-Regulatory_Protein"/>
</dbReference>
<dbReference type="InterPro" id="IPR013656">
    <property type="entry name" value="PAS_4"/>
</dbReference>
<dbReference type="Proteomes" id="UP000078476">
    <property type="component" value="Unassembled WGS sequence"/>
</dbReference>
<protein>
    <recommendedName>
        <fullName evidence="8">Diguanylate cyclase</fullName>
    </recommendedName>
</protein>
<evidence type="ECO:0000259" key="5">
    <source>
        <dbReference type="PROSITE" id="PS50887"/>
    </source>
</evidence>
<dbReference type="PROSITE" id="PS50113">
    <property type="entry name" value="PAC"/>
    <property type="match status" value="3"/>
</dbReference>
<dbReference type="InterPro" id="IPR001610">
    <property type="entry name" value="PAC"/>
</dbReference>
<dbReference type="SMART" id="SM00091">
    <property type="entry name" value="PAS"/>
    <property type="match status" value="4"/>
</dbReference>
<organism evidence="6 7">
    <name type="scientific">Methylomonas lenta</name>
    <dbReference type="NCBI Taxonomy" id="980561"/>
    <lineage>
        <taxon>Bacteria</taxon>
        <taxon>Pseudomonadati</taxon>
        <taxon>Pseudomonadota</taxon>
        <taxon>Gammaproteobacteria</taxon>
        <taxon>Methylococcales</taxon>
        <taxon>Methylococcaceae</taxon>
        <taxon>Methylomonas</taxon>
    </lineage>
</organism>
<dbReference type="InterPro" id="IPR000700">
    <property type="entry name" value="PAS-assoc_C"/>
</dbReference>
<evidence type="ECO:0000313" key="6">
    <source>
        <dbReference type="EMBL" id="OAI21117.1"/>
    </source>
</evidence>
<dbReference type="NCBIfam" id="TIGR00229">
    <property type="entry name" value="sensory_box"/>
    <property type="match status" value="4"/>
</dbReference>
<proteinExistence type="predicted"/>
<dbReference type="SUPFAM" id="SSF55073">
    <property type="entry name" value="Nucleotide cyclase"/>
    <property type="match status" value="1"/>
</dbReference>
<keyword evidence="2" id="KW-0472">Membrane</keyword>
<sequence>MKKPLIYYLQDKKKHHVWLAAVVLATLLTLPIVAGLNFLLENRVTAHFLITGFVAAILVASVVSSLIIYFLELLSKAQQDNLHLNGIINACPVPIAINDAANNILSLNSEFIKVFGYTLHDIPTIQDWWLKAYPNADYRQSVIDAWQIRMQIMLATGEAFNSFEVKIHCKNGQIKTVLAAATPLEPAIQGTLLVVLFDITENTQYVDDLLESRNILQTIIETIPMRVFWKDLDSRYLGCNSAFARDADLASPNEIIGKLDSELSWHAQADLYRADDRAVMQTRTPKLAYDEPQTTPDGQTIWLRTSKTTLYDNQSEVIGVLGVYDDITERKKIEKELWLTKTMLDSSKKAFYRLDASGKIQYVNDHACRALGYSRAELLNMHPWDFDPDFEASAWPAAWQKLKTDITVNFETRHRRRDGSFFNVDVIRSYIAHNGEEFCFSIAQDITERKRIETELNIAATAFESQEGMVITDANTVILKINHSFTRITGFTSNDVVGHKMTILKSGIHDAAFYADMWATVFKTGFWQGEIWNRRKNGDIYPEWLTITAVKNTYGQVSHYVGTISDITSRKAIEAKIQHMAHYDALTDLPNRILLTDRLHQALAQVRREKSKLGLMYLDLDKFKPVNDNLGHDIGDLLLKEVAHRLQKCMKRESDTVSRLGGDEFVILLARIDNDQEAADAANNVVKTLNLPFEIKQHTIHISSSVGIAIYPTHALDVETLMKLADNAMYQAKDAGGSCFRLYQLPL</sequence>
<name>A0A177NSS8_9GAMM</name>
<dbReference type="PANTHER" id="PTHR46663">
    <property type="entry name" value="DIGUANYLATE CYCLASE DGCT-RELATED"/>
    <property type="match status" value="1"/>
</dbReference>
<gene>
    <name evidence="6" type="ORF">A1359_19800</name>
</gene>
<dbReference type="Pfam" id="PF08447">
    <property type="entry name" value="PAS_3"/>
    <property type="match status" value="1"/>
</dbReference>
<accession>A0A177NSS8</accession>
<dbReference type="PROSITE" id="PS50112">
    <property type="entry name" value="PAS"/>
    <property type="match status" value="2"/>
</dbReference>
<feature type="transmembrane region" description="Helical" evidence="2">
    <location>
        <begin position="46"/>
        <end position="71"/>
    </location>
</feature>
<dbReference type="GO" id="GO:0003824">
    <property type="term" value="F:catalytic activity"/>
    <property type="evidence" value="ECO:0007669"/>
    <property type="project" value="UniProtKB-ARBA"/>
</dbReference>
<dbReference type="Pfam" id="PF13426">
    <property type="entry name" value="PAS_9"/>
    <property type="match status" value="2"/>
</dbReference>
<dbReference type="InterPro" id="IPR035965">
    <property type="entry name" value="PAS-like_dom_sf"/>
</dbReference>
<keyword evidence="2" id="KW-0812">Transmembrane</keyword>
<evidence type="ECO:0000313" key="7">
    <source>
        <dbReference type="Proteomes" id="UP000078476"/>
    </source>
</evidence>
<dbReference type="FunFam" id="3.30.70.270:FF:000001">
    <property type="entry name" value="Diguanylate cyclase domain protein"/>
    <property type="match status" value="1"/>
</dbReference>
<dbReference type="InterPro" id="IPR043128">
    <property type="entry name" value="Rev_trsase/Diguanyl_cyclase"/>
</dbReference>
<feature type="domain" description="PAC" evidence="4">
    <location>
        <begin position="283"/>
        <end position="339"/>
    </location>
</feature>
<dbReference type="Gene3D" id="3.30.70.270">
    <property type="match status" value="1"/>
</dbReference>
<evidence type="ECO:0000256" key="1">
    <source>
        <dbReference type="ARBA" id="ARBA00001946"/>
    </source>
</evidence>
<dbReference type="SUPFAM" id="SSF55785">
    <property type="entry name" value="PYP-like sensor domain (PAS domain)"/>
    <property type="match status" value="4"/>
</dbReference>
<evidence type="ECO:0000259" key="3">
    <source>
        <dbReference type="PROSITE" id="PS50112"/>
    </source>
</evidence>
<dbReference type="Pfam" id="PF08448">
    <property type="entry name" value="PAS_4"/>
    <property type="match status" value="1"/>
</dbReference>
<dbReference type="CDD" id="cd00130">
    <property type="entry name" value="PAS"/>
    <property type="match status" value="4"/>
</dbReference>
<dbReference type="PROSITE" id="PS50887">
    <property type="entry name" value="GGDEF"/>
    <property type="match status" value="1"/>
</dbReference>
<keyword evidence="7" id="KW-1185">Reference proteome</keyword>
<evidence type="ECO:0008006" key="8">
    <source>
        <dbReference type="Google" id="ProtNLM"/>
    </source>
</evidence>
<dbReference type="InterPro" id="IPR000160">
    <property type="entry name" value="GGDEF_dom"/>
</dbReference>
<keyword evidence="2" id="KW-1133">Transmembrane helix</keyword>
<dbReference type="Gene3D" id="3.30.450.20">
    <property type="entry name" value="PAS domain"/>
    <property type="match status" value="4"/>
</dbReference>
<dbReference type="CDD" id="cd01949">
    <property type="entry name" value="GGDEF"/>
    <property type="match status" value="1"/>
</dbReference>
<dbReference type="Pfam" id="PF00990">
    <property type="entry name" value="GGDEF"/>
    <property type="match status" value="1"/>
</dbReference>
<dbReference type="SMART" id="SM00267">
    <property type="entry name" value="GGDEF"/>
    <property type="match status" value="1"/>
</dbReference>
<evidence type="ECO:0000259" key="4">
    <source>
        <dbReference type="PROSITE" id="PS50113"/>
    </source>
</evidence>
<dbReference type="EMBL" id="LUUI01000021">
    <property type="protein sequence ID" value="OAI21117.1"/>
    <property type="molecule type" value="Genomic_DNA"/>
</dbReference>
<feature type="transmembrane region" description="Helical" evidence="2">
    <location>
        <begin position="16"/>
        <end position="40"/>
    </location>
</feature>
<feature type="domain" description="PAS" evidence="3">
    <location>
        <begin position="341"/>
        <end position="380"/>
    </location>
</feature>
<dbReference type="InterPro" id="IPR013655">
    <property type="entry name" value="PAS_fold_3"/>
</dbReference>
<comment type="cofactor">
    <cofactor evidence="1">
        <name>Mg(2+)</name>
        <dbReference type="ChEBI" id="CHEBI:18420"/>
    </cofactor>
</comment>
<dbReference type="AlphaFoldDB" id="A0A177NSS8"/>
<dbReference type="OrthoDB" id="9812260at2"/>
<feature type="domain" description="PAS" evidence="3">
    <location>
        <begin position="448"/>
        <end position="498"/>
    </location>
</feature>